<organism evidence="2">
    <name type="scientific">Mustela putorius furo</name>
    <name type="common">European domestic ferret</name>
    <name type="synonym">Mustela furo</name>
    <dbReference type="NCBI Taxonomy" id="9669"/>
    <lineage>
        <taxon>Eukaryota</taxon>
        <taxon>Metazoa</taxon>
        <taxon>Chordata</taxon>
        <taxon>Craniata</taxon>
        <taxon>Vertebrata</taxon>
        <taxon>Euteleostomi</taxon>
        <taxon>Mammalia</taxon>
        <taxon>Eutheria</taxon>
        <taxon>Laurasiatheria</taxon>
        <taxon>Carnivora</taxon>
        <taxon>Caniformia</taxon>
        <taxon>Musteloidea</taxon>
        <taxon>Mustelidae</taxon>
        <taxon>Mustelinae</taxon>
        <taxon>Mustela</taxon>
    </lineage>
</organism>
<feature type="non-terminal residue" evidence="2">
    <location>
        <position position="1"/>
    </location>
</feature>
<feature type="region of interest" description="Disordered" evidence="1">
    <location>
        <begin position="98"/>
        <end position="117"/>
    </location>
</feature>
<feature type="compositionally biased region" description="Polar residues" evidence="1">
    <location>
        <begin position="56"/>
        <end position="65"/>
    </location>
</feature>
<feature type="compositionally biased region" description="Polar residues" evidence="1">
    <location>
        <begin position="17"/>
        <end position="29"/>
    </location>
</feature>
<dbReference type="EMBL" id="JP006973">
    <property type="protein sequence ID" value="AER95570.1"/>
    <property type="molecule type" value="mRNA"/>
</dbReference>
<proteinExistence type="evidence at transcript level"/>
<feature type="compositionally biased region" description="Pro residues" evidence="1">
    <location>
        <begin position="107"/>
        <end position="117"/>
    </location>
</feature>
<feature type="non-terminal residue" evidence="2">
    <location>
        <position position="311"/>
    </location>
</feature>
<sequence>AGGTRWPAPPGPHARTPTRSLPRSASSFEGRSVPATPVLTRGAGPQLCKPEGLHSRQWSGSQDSQMGFPRADPASDRASLFAARTRRSNSSEALLVDRAAGGGAGSPPAPLAPPALPLAPRSARAARCCMSAHNQPLPSPPAQLAPQTLPGLPGPAQLPLPPVGLPGSHLCAGTSSWTTPWTGACPAALVVGRAGGNCCLQLRSKDPSPAGMGSSPCSRAHHPCTQLTAAAPSSAARTPTPVPPAPSPVAYPWRPPRGPRCIQALCCGCLPPPVSPRLVSAVAIRTSPWRGCGTGTSATRDWLLGPRAGLC</sequence>
<name>M1EEI6_MUSPF</name>
<reference evidence="2" key="1">
    <citation type="journal article" date="2013" name="J. Virol.">
        <title>Sequencing, annotation, and characterization of the influenza ferret infectome.</title>
        <authorList>
            <person name="Leon A.J."/>
            <person name="Banner D."/>
            <person name="Xu L."/>
            <person name="Ran L."/>
            <person name="Peng Z."/>
            <person name="Yi K."/>
            <person name="Chen C."/>
            <person name="Xu F."/>
            <person name="Huang J."/>
            <person name="Zhao Z."/>
            <person name="Lin Z."/>
            <person name="Huang S.H."/>
            <person name="Fang Y."/>
            <person name="Kelvin A.A."/>
            <person name="Ross T.M."/>
            <person name="Farooqui A."/>
            <person name="Kelvin D.J."/>
        </authorList>
    </citation>
    <scope>NUCLEOTIDE SEQUENCE</scope>
    <source>
        <tissue evidence="2">Lungs</tissue>
    </source>
</reference>
<protein>
    <submittedName>
        <fullName evidence="2">Coiled-coil domain containing 120</fullName>
    </submittedName>
</protein>
<evidence type="ECO:0000313" key="2">
    <source>
        <dbReference type="EMBL" id="AER95570.1"/>
    </source>
</evidence>
<dbReference type="PANTHER" id="PTHR16093">
    <property type="entry name" value="COILED-COIL DOMAIN-CONTAINING PROTEIN 120 FAMILY MEMBER"/>
    <property type="match status" value="1"/>
</dbReference>
<dbReference type="AlphaFoldDB" id="M1EEI6"/>
<dbReference type="InterPro" id="IPR043447">
    <property type="entry name" value="CCDC120/INAVA"/>
</dbReference>
<dbReference type="PANTHER" id="PTHR16093:SF5">
    <property type="entry name" value="COILED-COIL DOMAIN-CONTAINING PROTEIN 120"/>
    <property type="match status" value="1"/>
</dbReference>
<evidence type="ECO:0000256" key="1">
    <source>
        <dbReference type="SAM" id="MobiDB-lite"/>
    </source>
</evidence>
<accession>M1EEI6</accession>
<feature type="region of interest" description="Disordered" evidence="1">
    <location>
        <begin position="1"/>
        <end position="78"/>
    </location>
</feature>